<proteinExistence type="predicted"/>
<dbReference type="InterPro" id="IPR002589">
    <property type="entry name" value="Macro_dom"/>
</dbReference>
<feature type="domain" description="Macro" evidence="1">
    <location>
        <begin position="21"/>
        <end position="138"/>
    </location>
</feature>
<organism evidence="2 3">
    <name type="scientific">Pseudomonas phage KTN4</name>
    <dbReference type="NCBI Taxonomy" id="1862701"/>
    <lineage>
        <taxon>Viruses</taxon>
        <taxon>Duplodnaviria</taxon>
        <taxon>Heunggongvirae</taxon>
        <taxon>Uroviricota</taxon>
        <taxon>Caudoviricetes</taxon>
        <taxon>Chimalliviridae</taxon>
        <taxon>Phikzvirus</taxon>
        <taxon>Phikzvirus phiKZ</taxon>
    </lineage>
</organism>
<name>A0A192Y6E1_9CAUD</name>
<dbReference type="InterPro" id="IPR043472">
    <property type="entry name" value="Macro_dom-like"/>
</dbReference>
<sequence>MAEFIIGKDIFNVPGDLYLITVNVVGVMGAGLAKSFKEKYPELFERYKHDCKKRIITIGNPVIYKASDGKRFMMFPTKDNWQNPSQISFIERGLEWMMENVSDSAENEEDCIHPDWKIIIPPLGCANGGLDFSDVRTIIEDWSNHMPNQIVVVYPPWMDSSV</sequence>
<gene>
    <name evidence="2" type="ORF">KTN4_132</name>
</gene>
<dbReference type="Gene3D" id="3.40.220.10">
    <property type="entry name" value="Leucine Aminopeptidase, subunit E, domain 1"/>
    <property type="match status" value="1"/>
</dbReference>
<dbReference type="InterPro" id="IPR050892">
    <property type="entry name" value="ADP-ribose_metab_enzymes"/>
</dbReference>
<evidence type="ECO:0000313" key="3">
    <source>
        <dbReference type="Proteomes" id="UP000224336"/>
    </source>
</evidence>
<protein>
    <recommendedName>
        <fullName evidence="1">Macro domain-containing protein</fullName>
    </recommendedName>
</protein>
<dbReference type="EMBL" id="KU521356">
    <property type="protein sequence ID" value="ANM44890.1"/>
    <property type="molecule type" value="Genomic_DNA"/>
</dbReference>
<accession>A0A192Y6E1</accession>
<evidence type="ECO:0000259" key="1">
    <source>
        <dbReference type="Pfam" id="PF01661"/>
    </source>
</evidence>
<dbReference type="SUPFAM" id="SSF52949">
    <property type="entry name" value="Macro domain-like"/>
    <property type="match status" value="1"/>
</dbReference>
<evidence type="ECO:0000313" key="2">
    <source>
        <dbReference type="EMBL" id="ANM44890.1"/>
    </source>
</evidence>
<reference evidence="2 3" key="1">
    <citation type="journal article" date="2016" name="Sci. Rep.">
        <title>A proposed integrated approach for the preclinical evaluation of phage therapy in Pseudomonas infections.</title>
        <authorList>
            <person name="Danis-Wlodarczyk K."/>
            <person name="Vandenheuvel D."/>
            <person name="Jang H.B."/>
            <person name="Briers Y."/>
            <person name="Olszak T."/>
            <person name="Arabski M."/>
            <person name="Wasik S."/>
            <person name="Drabik M."/>
            <person name="Higgins G."/>
            <person name="Tyrrell J."/>
            <person name="Harvey B.J."/>
            <person name="Noben J.P."/>
            <person name="Lavigne R."/>
            <person name="Drulis-Kawa Z."/>
        </authorList>
    </citation>
    <scope>NUCLEOTIDE SEQUENCE [LARGE SCALE GENOMIC DNA]</scope>
</reference>
<dbReference type="Pfam" id="PF01661">
    <property type="entry name" value="Macro"/>
    <property type="match status" value="1"/>
</dbReference>
<dbReference type="PANTHER" id="PTHR12521">
    <property type="entry name" value="PROTEIN C6ORF130"/>
    <property type="match status" value="1"/>
</dbReference>
<dbReference type="GO" id="GO:0140291">
    <property type="term" value="P:peptidyl-glutamate ADP-deribosylation"/>
    <property type="evidence" value="ECO:0007669"/>
    <property type="project" value="TreeGrafter"/>
</dbReference>
<dbReference type="Proteomes" id="UP000224336">
    <property type="component" value="Segment"/>
</dbReference>
<dbReference type="PANTHER" id="PTHR12521:SF0">
    <property type="entry name" value="ADP-RIBOSE GLYCOHYDROLASE OARD1"/>
    <property type="match status" value="1"/>
</dbReference>